<protein>
    <submittedName>
        <fullName evidence="2">Uncharacterized protein</fullName>
    </submittedName>
</protein>
<evidence type="ECO:0000256" key="1">
    <source>
        <dbReference type="SAM" id="MobiDB-lite"/>
    </source>
</evidence>
<name>A0A6J4UZG6_9BACT</name>
<feature type="non-terminal residue" evidence="2">
    <location>
        <position position="53"/>
    </location>
</feature>
<feature type="non-terminal residue" evidence="2">
    <location>
        <position position="1"/>
    </location>
</feature>
<gene>
    <name evidence="2" type="ORF">AVDCRST_MAG70-1768</name>
</gene>
<dbReference type="AlphaFoldDB" id="A0A6J4UZG6"/>
<accession>A0A6J4UZG6</accession>
<sequence>CAWIVKMRRRLRSPRNVNVSTARSTATSSDIETMTPPTYAVGPTLMSHQILRA</sequence>
<dbReference type="EMBL" id="CADCWH010000282">
    <property type="protein sequence ID" value="CAA9562439.1"/>
    <property type="molecule type" value="Genomic_DNA"/>
</dbReference>
<evidence type="ECO:0000313" key="2">
    <source>
        <dbReference type="EMBL" id="CAA9562439.1"/>
    </source>
</evidence>
<proteinExistence type="predicted"/>
<feature type="region of interest" description="Disordered" evidence="1">
    <location>
        <begin position="16"/>
        <end position="38"/>
    </location>
</feature>
<feature type="compositionally biased region" description="Polar residues" evidence="1">
    <location>
        <begin position="16"/>
        <end position="36"/>
    </location>
</feature>
<reference evidence="2" key="1">
    <citation type="submission" date="2020-02" db="EMBL/GenBank/DDBJ databases">
        <authorList>
            <person name="Meier V. D."/>
        </authorList>
    </citation>
    <scope>NUCLEOTIDE SEQUENCE</scope>
    <source>
        <strain evidence="2">AVDCRST_MAG70</strain>
    </source>
</reference>
<organism evidence="2">
    <name type="scientific">uncultured Thermomicrobiales bacterium</name>
    <dbReference type="NCBI Taxonomy" id="1645740"/>
    <lineage>
        <taxon>Bacteria</taxon>
        <taxon>Pseudomonadati</taxon>
        <taxon>Thermomicrobiota</taxon>
        <taxon>Thermomicrobia</taxon>
        <taxon>Thermomicrobiales</taxon>
        <taxon>environmental samples</taxon>
    </lineage>
</organism>